<protein>
    <submittedName>
        <fullName evidence="3">DUF4158 domain-containing protein</fullName>
    </submittedName>
</protein>
<feature type="compositionally biased region" description="Low complexity" evidence="1">
    <location>
        <begin position="127"/>
        <end position="149"/>
    </location>
</feature>
<dbReference type="RefSeq" id="WP_171837231.1">
    <property type="nucleotide sequence ID" value="NZ_CP053713.1"/>
</dbReference>
<geneLocation type="plasmid" evidence="3 4">
    <name>unnamed6</name>
</geneLocation>
<feature type="domain" description="DUF4158" evidence="2">
    <location>
        <begin position="9"/>
        <end position="106"/>
    </location>
</feature>
<keyword evidence="4" id="KW-1185">Reference proteome</keyword>
<dbReference type="Proteomes" id="UP000500767">
    <property type="component" value="Plasmid unnamed6"/>
</dbReference>
<evidence type="ECO:0000313" key="4">
    <source>
        <dbReference type="Proteomes" id="UP000500767"/>
    </source>
</evidence>
<keyword evidence="3" id="KW-0614">Plasmid</keyword>
<name>A0A6M8I0N1_9PROT</name>
<evidence type="ECO:0000256" key="1">
    <source>
        <dbReference type="SAM" id="MobiDB-lite"/>
    </source>
</evidence>
<accession>A0A6M8I0N1</accession>
<dbReference type="EMBL" id="CP053713">
    <property type="protein sequence ID" value="QKE93946.1"/>
    <property type="molecule type" value="Genomic_DNA"/>
</dbReference>
<evidence type="ECO:0000313" key="3">
    <source>
        <dbReference type="EMBL" id="QKE93946.1"/>
    </source>
</evidence>
<organism evidence="3 4">
    <name type="scientific">Lichenicola cladoniae</name>
    <dbReference type="NCBI Taxonomy" id="1484109"/>
    <lineage>
        <taxon>Bacteria</taxon>
        <taxon>Pseudomonadati</taxon>
        <taxon>Pseudomonadota</taxon>
        <taxon>Alphaproteobacteria</taxon>
        <taxon>Acetobacterales</taxon>
        <taxon>Acetobacteraceae</taxon>
        <taxon>Lichenicola</taxon>
    </lineage>
</organism>
<gene>
    <name evidence="3" type="ORF">HN018_27870</name>
</gene>
<dbReference type="KEGG" id="lck:HN018_27870"/>
<proteinExistence type="predicted"/>
<feature type="region of interest" description="Disordered" evidence="1">
    <location>
        <begin position="115"/>
        <end position="149"/>
    </location>
</feature>
<dbReference type="Pfam" id="PF13700">
    <property type="entry name" value="DUF4158"/>
    <property type="match status" value="1"/>
</dbReference>
<dbReference type="AlphaFoldDB" id="A0A6M8I0N1"/>
<dbReference type="InterPro" id="IPR025296">
    <property type="entry name" value="DUF4158"/>
</dbReference>
<reference evidence="3 4" key="1">
    <citation type="journal article" date="2014" name="World J. Microbiol. Biotechnol.">
        <title>Biodiversity and physiological characteristics of Antarctic and Arctic lichens-associated bacteria.</title>
        <authorList>
            <person name="Lee Y.M."/>
            <person name="Kim E.H."/>
            <person name="Lee H.K."/>
            <person name="Hong S.G."/>
        </authorList>
    </citation>
    <scope>NUCLEOTIDE SEQUENCE [LARGE SCALE GENOMIC DNA]</scope>
    <source>
        <strain evidence="3 4">PAMC 26569</strain>
        <plasmid evidence="3">unnamed6</plasmid>
    </source>
</reference>
<sequence length="149" mass="16065">MSAIHEGVWDLVPADRLLVEAKRWTNWLRFAVMLLFFRARGRFPRVAAELDGAAVAELARTLGVPEPSIAEPLLPDAADRTAERQRAEIRALFGFREASAADAEALGCATRLLPGLATPSSLPRTPRPGAVRSVSSRPPPTASRASSAR</sequence>
<evidence type="ECO:0000259" key="2">
    <source>
        <dbReference type="Pfam" id="PF13700"/>
    </source>
</evidence>